<protein>
    <submittedName>
        <fullName evidence="2">Uncharacterized protein</fullName>
    </submittedName>
</protein>
<name>A0A179GMW6_PURLI</name>
<dbReference type="AlphaFoldDB" id="A0A179GMW6"/>
<evidence type="ECO:0000313" key="4">
    <source>
        <dbReference type="Proteomes" id="UP000078240"/>
    </source>
</evidence>
<comment type="caution">
    <text evidence="2">The sequence shown here is derived from an EMBL/GenBank/DDBJ whole genome shotgun (WGS) entry which is preliminary data.</text>
</comment>
<gene>
    <name evidence="2" type="ORF">VFPBJ_07243</name>
    <name evidence="3" type="ORF">VFPFJ_02285</name>
</gene>
<feature type="region of interest" description="Disordered" evidence="1">
    <location>
        <begin position="49"/>
        <end position="84"/>
    </location>
</feature>
<accession>A0A179GMW6</accession>
<dbReference type="EMBL" id="LSBI01000002">
    <property type="protein sequence ID" value="OAQ93124.1"/>
    <property type="molecule type" value="Genomic_DNA"/>
</dbReference>
<sequence length="152" mass="15819">MSAGLAGCDNERQEDSGRPGCGCVPMAEGWWWWSGRVLAQVRGSRRLENTQANVGRGNHRSIRPIVEQVGSDSTPASLGSLGQMEDCDERKCARRAPSSLTSGLQACQAAARPDESCAALPTGTVAEGSGKGGGAGSEGTSTLKTREQLTGR</sequence>
<evidence type="ECO:0000313" key="2">
    <source>
        <dbReference type="EMBL" id="OAQ79122.1"/>
    </source>
</evidence>
<proteinExistence type="predicted"/>
<evidence type="ECO:0000313" key="3">
    <source>
        <dbReference type="EMBL" id="OAQ93124.1"/>
    </source>
</evidence>
<dbReference type="EMBL" id="LSBH01000005">
    <property type="protein sequence ID" value="OAQ79122.1"/>
    <property type="molecule type" value="Genomic_DNA"/>
</dbReference>
<organism evidence="2 4">
    <name type="scientific">Purpureocillium lilacinum</name>
    <name type="common">Paecilomyces lilacinus</name>
    <dbReference type="NCBI Taxonomy" id="33203"/>
    <lineage>
        <taxon>Eukaryota</taxon>
        <taxon>Fungi</taxon>
        <taxon>Dikarya</taxon>
        <taxon>Ascomycota</taxon>
        <taxon>Pezizomycotina</taxon>
        <taxon>Sordariomycetes</taxon>
        <taxon>Hypocreomycetidae</taxon>
        <taxon>Hypocreales</taxon>
        <taxon>Ophiocordycipitaceae</taxon>
        <taxon>Purpureocillium</taxon>
    </lineage>
</organism>
<dbReference type="Proteomes" id="UP000078340">
    <property type="component" value="Unassembled WGS sequence"/>
</dbReference>
<reference evidence="2 4" key="1">
    <citation type="submission" date="2016-01" db="EMBL/GenBank/DDBJ databases">
        <title>Biosynthesis of antibiotic leucinostatins and their inhibition on Phytophthora in bio-control Purpureocillium lilacinum.</title>
        <authorList>
            <person name="Wang G."/>
            <person name="Liu Z."/>
            <person name="Lin R."/>
            <person name="Li E."/>
            <person name="Mao Z."/>
            <person name="Ling J."/>
            <person name="Yin W."/>
            <person name="Xie B."/>
        </authorList>
    </citation>
    <scope>NUCLEOTIDE SEQUENCE [LARGE SCALE GENOMIC DNA]</scope>
    <source>
        <strain evidence="2">PLBJ-1</strain>
        <strain evidence="3">PLFJ-1</strain>
    </source>
</reference>
<feature type="region of interest" description="Disordered" evidence="1">
    <location>
        <begin position="120"/>
        <end position="152"/>
    </location>
</feature>
<evidence type="ECO:0000256" key="1">
    <source>
        <dbReference type="SAM" id="MobiDB-lite"/>
    </source>
</evidence>
<dbReference type="Proteomes" id="UP000078240">
    <property type="component" value="Unassembled WGS sequence"/>
</dbReference>